<name>A0A9W6G7Y2_9ACTN</name>
<dbReference type="AlphaFoldDB" id="A0A9W6G7Y2"/>
<proteinExistence type="predicted"/>
<protein>
    <recommendedName>
        <fullName evidence="4">Polyprenyl synthetase</fullName>
    </recommendedName>
</protein>
<keyword evidence="1" id="KW-0472">Membrane</keyword>
<evidence type="ECO:0000256" key="1">
    <source>
        <dbReference type="SAM" id="Phobius"/>
    </source>
</evidence>
<dbReference type="Proteomes" id="UP001144313">
    <property type="component" value="Unassembled WGS sequence"/>
</dbReference>
<gene>
    <name evidence="2" type="ORF">GALLR39Z86_27390</name>
</gene>
<feature type="transmembrane region" description="Helical" evidence="1">
    <location>
        <begin position="15"/>
        <end position="37"/>
    </location>
</feature>
<dbReference type="RefSeq" id="WP_270118850.1">
    <property type="nucleotide sequence ID" value="NZ_BAAAOL010000006.1"/>
</dbReference>
<accession>A0A9W6G7Y2</accession>
<reference evidence="2" key="1">
    <citation type="submission" date="2022-12" db="EMBL/GenBank/DDBJ databases">
        <title>Reference genome sequencing for broad-spectrum identification of bacterial and archaeal isolates by mass spectrometry.</title>
        <authorList>
            <person name="Sekiguchi Y."/>
            <person name="Tourlousse D.M."/>
        </authorList>
    </citation>
    <scope>NUCLEOTIDE SEQUENCE</scope>
    <source>
        <strain evidence="2">LLR39Z86</strain>
    </source>
</reference>
<sequence length="92" mass="9702">MTSRTPSDPGDPNSAVLIAAGVTDLVVSGIATAFGSARSLLGRRDKAALAEDGVTELKARGRLALGRYSTASPAYLEVLAQHVESRRVHRDR</sequence>
<keyword evidence="3" id="KW-1185">Reference proteome</keyword>
<dbReference type="EMBL" id="BSDT01000001">
    <property type="protein sequence ID" value="GLI42889.1"/>
    <property type="molecule type" value="Genomic_DNA"/>
</dbReference>
<evidence type="ECO:0000313" key="2">
    <source>
        <dbReference type="EMBL" id="GLI42889.1"/>
    </source>
</evidence>
<organism evidence="2 3">
    <name type="scientific">Glycomyces algeriensis</name>
    <dbReference type="NCBI Taxonomy" id="256037"/>
    <lineage>
        <taxon>Bacteria</taxon>
        <taxon>Bacillati</taxon>
        <taxon>Actinomycetota</taxon>
        <taxon>Actinomycetes</taxon>
        <taxon>Glycomycetales</taxon>
        <taxon>Glycomycetaceae</taxon>
        <taxon>Glycomyces</taxon>
    </lineage>
</organism>
<evidence type="ECO:0000313" key="3">
    <source>
        <dbReference type="Proteomes" id="UP001144313"/>
    </source>
</evidence>
<comment type="caution">
    <text evidence="2">The sequence shown here is derived from an EMBL/GenBank/DDBJ whole genome shotgun (WGS) entry which is preliminary data.</text>
</comment>
<keyword evidence="1" id="KW-0812">Transmembrane</keyword>
<evidence type="ECO:0008006" key="4">
    <source>
        <dbReference type="Google" id="ProtNLM"/>
    </source>
</evidence>
<keyword evidence="1" id="KW-1133">Transmembrane helix</keyword>